<feature type="domain" description="Ras-GEF" evidence="3">
    <location>
        <begin position="128"/>
        <end position="367"/>
    </location>
</feature>
<evidence type="ECO:0000313" key="5">
    <source>
        <dbReference type="Proteomes" id="UP000046393"/>
    </source>
</evidence>
<organism evidence="5 6">
    <name type="scientific">Syphacia muris</name>
    <dbReference type="NCBI Taxonomy" id="451379"/>
    <lineage>
        <taxon>Eukaryota</taxon>
        <taxon>Metazoa</taxon>
        <taxon>Ecdysozoa</taxon>
        <taxon>Nematoda</taxon>
        <taxon>Chromadorea</taxon>
        <taxon>Rhabditida</taxon>
        <taxon>Spirurina</taxon>
        <taxon>Oxyuridomorpha</taxon>
        <taxon>Oxyuroidea</taxon>
        <taxon>Oxyuridae</taxon>
        <taxon>Syphacia</taxon>
    </lineage>
</organism>
<dbReference type="InterPro" id="IPR000651">
    <property type="entry name" value="Ras-like_Gua-exchang_fac_N"/>
</dbReference>
<evidence type="ECO:0000259" key="4">
    <source>
        <dbReference type="PROSITE" id="PS50212"/>
    </source>
</evidence>
<dbReference type="PROSITE" id="PS50212">
    <property type="entry name" value="RASGEF_NTER"/>
    <property type="match status" value="1"/>
</dbReference>
<dbReference type="Pfam" id="PF00618">
    <property type="entry name" value="RasGEF_N"/>
    <property type="match status" value="1"/>
</dbReference>
<accession>A0A0N5ALA0</accession>
<dbReference type="GO" id="GO:0005085">
    <property type="term" value="F:guanyl-nucleotide exchange factor activity"/>
    <property type="evidence" value="ECO:0007669"/>
    <property type="project" value="UniProtKB-KW"/>
</dbReference>
<dbReference type="STRING" id="451379.A0A0N5ALA0"/>
<dbReference type="PANTHER" id="PTHR23113:SF356">
    <property type="entry name" value="FI05912P-RELATED"/>
    <property type="match status" value="1"/>
</dbReference>
<dbReference type="InterPro" id="IPR036964">
    <property type="entry name" value="RASGEF_cat_dom_sf"/>
</dbReference>
<dbReference type="InterPro" id="IPR001895">
    <property type="entry name" value="RASGEF_cat_dom"/>
</dbReference>
<evidence type="ECO:0000259" key="3">
    <source>
        <dbReference type="PROSITE" id="PS50009"/>
    </source>
</evidence>
<protein>
    <submittedName>
        <fullName evidence="6">Ras-GEF domain-containing protein</fullName>
    </submittedName>
</protein>
<feature type="domain" description="N-terminal Ras-GEF" evidence="4">
    <location>
        <begin position="3"/>
        <end position="132"/>
    </location>
</feature>
<evidence type="ECO:0000256" key="2">
    <source>
        <dbReference type="PROSITE-ProRule" id="PRU00168"/>
    </source>
</evidence>
<dbReference type="Proteomes" id="UP000046393">
    <property type="component" value="Unplaced"/>
</dbReference>
<dbReference type="CDD" id="cd06224">
    <property type="entry name" value="REM"/>
    <property type="match status" value="1"/>
</dbReference>
<evidence type="ECO:0000256" key="1">
    <source>
        <dbReference type="ARBA" id="ARBA00022658"/>
    </source>
</evidence>
<name>A0A0N5ALA0_9BILA</name>
<reference evidence="6" key="1">
    <citation type="submission" date="2017-02" db="UniProtKB">
        <authorList>
            <consortium name="WormBaseParasite"/>
        </authorList>
    </citation>
    <scope>IDENTIFICATION</scope>
</reference>
<dbReference type="SUPFAM" id="SSF48366">
    <property type="entry name" value="Ras GEF"/>
    <property type="match status" value="1"/>
</dbReference>
<dbReference type="Pfam" id="PF00617">
    <property type="entry name" value="RasGEF"/>
    <property type="match status" value="1"/>
</dbReference>
<dbReference type="PANTHER" id="PTHR23113">
    <property type="entry name" value="GUANINE NUCLEOTIDE EXCHANGE FACTOR"/>
    <property type="match status" value="1"/>
</dbReference>
<dbReference type="InterPro" id="IPR008937">
    <property type="entry name" value="Ras-like_GEF"/>
</dbReference>
<dbReference type="SMART" id="SM00147">
    <property type="entry name" value="RasGEF"/>
    <property type="match status" value="1"/>
</dbReference>
<dbReference type="InterPro" id="IPR023578">
    <property type="entry name" value="Ras_GEF_dom_sf"/>
</dbReference>
<proteinExistence type="predicted"/>
<dbReference type="GO" id="GO:0007265">
    <property type="term" value="P:Ras protein signal transduction"/>
    <property type="evidence" value="ECO:0007669"/>
    <property type="project" value="TreeGrafter"/>
</dbReference>
<sequence length="393" mass="45402">MDERGDIVSGTPDALIQRLIPTKDYCPSRSYIFALLLNIRTVIAPADLLHRVLQQCMFEQNATEENFTKSGRIKMFSNIFKLCSEWTENFAYDFQDKAMLQRLIELLNLCPVDARSKQETADLLHKLHVKSGLIEICPNPAVLARQLTQIELVNCTLCDTERSYDCSSISSYIDWFNHLSVIVANEILSCIKKQNRVRTIEYFIEVAKECINIGNFNSLIAIVAGLSLTPVARLRKTWNRVDKSKFEILQHQLDPSANFLCYRATLKAALWRCDGAKNEEEKIVIPFFGLLLKDFALMYSCCLRPLPNGHLNFTIFLQFSEHMQNFMKWKARRCPFDKNEEIINYLLLTPLLTEKNLMKLSFDCESAEKGQFQKRNNIKGFNQLISIVLIHKH</sequence>
<dbReference type="WBParaSite" id="SMUV_0000531001-mRNA-1">
    <property type="protein sequence ID" value="SMUV_0000531001-mRNA-1"/>
    <property type="gene ID" value="SMUV_0000531001"/>
</dbReference>
<dbReference type="PROSITE" id="PS50009">
    <property type="entry name" value="RASGEF_CAT"/>
    <property type="match status" value="1"/>
</dbReference>
<dbReference type="Gene3D" id="1.10.840.10">
    <property type="entry name" value="Ras guanine-nucleotide exchange factors catalytic domain"/>
    <property type="match status" value="1"/>
</dbReference>
<dbReference type="Gene3D" id="1.20.870.10">
    <property type="entry name" value="Son of sevenless (SoS) protein Chain: S domain 1"/>
    <property type="match status" value="1"/>
</dbReference>
<dbReference type="AlphaFoldDB" id="A0A0N5ALA0"/>
<evidence type="ECO:0000313" key="6">
    <source>
        <dbReference type="WBParaSite" id="SMUV_0000531001-mRNA-1"/>
    </source>
</evidence>
<dbReference type="SMART" id="SM00229">
    <property type="entry name" value="RasGEFN"/>
    <property type="match status" value="1"/>
</dbReference>
<keyword evidence="1 2" id="KW-0344">Guanine-nucleotide releasing factor</keyword>
<keyword evidence="5" id="KW-1185">Reference proteome</keyword>
<dbReference type="GO" id="GO:0005886">
    <property type="term" value="C:plasma membrane"/>
    <property type="evidence" value="ECO:0007669"/>
    <property type="project" value="TreeGrafter"/>
</dbReference>